<accession>A0AAV2RGB7</accession>
<dbReference type="Pfam" id="PF02198">
    <property type="entry name" value="SAM_PNT"/>
    <property type="match status" value="1"/>
</dbReference>
<dbReference type="EMBL" id="CAXKWB010023207">
    <property type="protein sequence ID" value="CAL4124919.1"/>
    <property type="molecule type" value="Genomic_DNA"/>
</dbReference>
<reference evidence="3 4" key="1">
    <citation type="submission" date="2024-05" db="EMBL/GenBank/DDBJ databases">
        <authorList>
            <person name="Wallberg A."/>
        </authorList>
    </citation>
    <scope>NUCLEOTIDE SEQUENCE [LARGE SCALE GENOMIC DNA]</scope>
</reference>
<feature type="domain" description="PNT" evidence="2">
    <location>
        <begin position="36"/>
        <end position="117"/>
    </location>
</feature>
<evidence type="ECO:0000313" key="4">
    <source>
        <dbReference type="Proteomes" id="UP001497623"/>
    </source>
</evidence>
<proteinExistence type="predicted"/>
<feature type="compositionally biased region" description="Low complexity" evidence="1">
    <location>
        <begin position="198"/>
        <end position="212"/>
    </location>
</feature>
<dbReference type="SUPFAM" id="SSF47769">
    <property type="entry name" value="SAM/Pointed domain"/>
    <property type="match status" value="1"/>
</dbReference>
<dbReference type="InterPro" id="IPR013761">
    <property type="entry name" value="SAM/pointed_sf"/>
</dbReference>
<keyword evidence="4" id="KW-1185">Reference proteome</keyword>
<protein>
    <recommendedName>
        <fullName evidence="2">PNT domain-containing protein</fullName>
    </recommendedName>
</protein>
<feature type="region of interest" description="Disordered" evidence="1">
    <location>
        <begin position="191"/>
        <end position="212"/>
    </location>
</feature>
<sequence>MSSSTLPELGYGCDLDLIRDLGQYCDDFCHTQSTDISHEEQNFSVNVPIEQWNGEDCMSWVLSTCHRRGVDMFSIDLGLLSNTSGVLLLQFSKQDFCQVMGDTLGRLIHKELQELKGEQSKMSYIINMIPKLDLNESYGSSNFPNDNYNSYNNEIQYYNVDQENCITNGETYGPYHTHGSPGCTSLPNTMDSYNDEISNSSDGSQGSYSYEESPCYNSDESMLGIIDDLVNIYTKDLMRLDSYEAKRAY</sequence>
<name>A0AAV2RGB7_MEGNR</name>
<evidence type="ECO:0000313" key="3">
    <source>
        <dbReference type="EMBL" id="CAL4124919.1"/>
    </source>
</evidence>
<dbReference type="Proteomes" id="UP001497623">
    <property type="component" value="Unassembled WGS sequence"/>
</dbReference>
<gene>
    <name evidence="3" type="ORF">MNOR_LOCUS24876</name>
</gene>
<dbReference type="GO" id="GO:0043565">
    <property type="term" value="F:sequence-specific DNA binding"/>
    <property type="evidence" value="ECO:0007669"/>
    <property type="project" value="InterPro"/>
</dbReference>
<dbReference type="InterPro" id="IPR003118">
    <property type="entry name" value="Pointed_dom"/>
</dbReference>
<evidence type="ECO:0000256" key="1">
    <source>
        <dbReference type="SAM" id="MobiDB-lite"/>
    </source>
</evidence>
<comment type="caution">
    <text evidence="3">The sequence shown here is derived from an EMBL/GenBank/DDBJ whole genome shotgun (WGS) entry which is preliminary data.</text>
</comment>
<organism evidence="3 4">
    <name type="scientific">Meganyctiphanes norvegica</name>
    <name type="common">Northern krill</name>
    <name type="synonym">Thysanopoda norvegica</name>
    <dbReference type="NCBI Taxonomy" id="48144"/>
    <lineage>
        <taxon>Eukaryota</taxon>
        <taxon>Metazoa</taxon>
        <taxon>Ecdysozoa</taxon>
        <taxon>Arthropoda</taxon>
        <taxon>Crustacea</taxon>
        <taxon>Multicrustacea</taxon>
        <taxon>Malacostraca</taxon>
        <taxon>Eumalacostraca</taxon>
        <taxon>Eucarida</taxon>
        <taxon>Euphausiacea</taxon>
        <taxon>Euphausiidae</taxon>
        <taxon>Meganyctiphanes</taxon>
    </lineage>
</organism>
<evidence type="ECO:0000259" key="2">
    <source>
        <dbReference type="Pfam" id="PF02198"/>
    </source>
</evidence>
<dbReference type="AlphaFoldDB" id="A0AAV2RGB7"/>
<dbReference type="Gene3D" id="1.10.150.50">
    <property type="entry name" value="Transcription Factor, Ets-1"/>
    <property type="match status" value="1"/>
</dbReference>